<dbReference type="GO" id="GO:0003676">
    <property type="term" value="F:nucleic acid binding"/>
    <property type="evidence" value="ECO:0007669"/>
    <property type="project" value="InterPro"/>
</dbReference>
<dbReference type="Proteomes" id="UP000078046">
    <property type="component" value="Unassembled WGS sequence"/>
</dbReference>
<dbReference type="Pfam" id="PF23726">
    <property type="entry name" value="Beta-prop_RSE1_2nd"/>
    <property type="match status" value="2"/>
</dbReference>
<dbReference type="Gene3D" id="2.130.10.10">
    <property type="entry name" value="YVTN repeat-like/Quinoprotein amine dehydrogenase"/>
    <property type="match status" value="1"/>
</dbReference>
<dbReference type="PANTHER" id="PTHR10644">
    <property type="entry name" value="DNA REPAIR/RNA PROCESSING CPSF FAMILY"/>
    <property type="match status" value="1"/>
</dbReference>
<protein>
    <submittedName>
        <fullName evidence="3">Uncharacterized protein</fullName>
    </submittedName>
</protein>
<dbReference type="InterPro" id="IPR004871">
    <property type="entry name" value="RSE1/DDB1/CPSF1_C"/>
</dbReference>
<dbReference type="Pfam" id="PF03178">
    <property type="entry name" value="CPSF_A"/>
    <property type="match status" value="1"/>
</dbReference>
<dbReference type="OrthoDB" id="6109at2759"/>
<accession>A0A177B1J8</accession>
<dbReference type="InterPro" id="IPR050358">
    <property type="entry name" value="RSE1/DDB1/CFT1"/>
</dbReference>
<dbReference type="InterPro" id="IPR015943">
    <property type="entry name" value="WD40/YVTN_repeat-like_dom_sf"/>
</dbReference>
<keyword evidence="4" id="KW-1185">Reference proteome</keyword>
<dbReference type="GO" id="GO:0005634">
    <property type="term" value="C:nucleus"/>
    <property type="evidence" value="ECO:0007669"/>
    <property type="project" value="InterPro"/>
</dbReference>
<sequence length="967" mass="110853">MWSVSLTKLPSQFTNNANEIDELNQYTYLVVSLNTTTLILENDDDMFQVEGTNFVCDDKTISIIQPSEVNFQTDEQITPSMIAIQVLPHSIEMVTSSSVDKLAKLGRDNRDEVYTIAKTCKKYLTVLTSQNLLYIFEICCNIEENTDYINQNISDKYQDTNSDVDANLNVKGDCELNIETMERISEISESDQPVETSEIDTENLECKPISTLKSVIFTLIPHYLIDSEPGVNYIEDIVLFNVLFDTHSIFKISWTDRNVSNDCQLDSSKIDTGENVDDEEFMLYGASNEMSSQSKVMKLQIAEENENDDTIHEKMTNSQYLLFKIGKNGHFEILELLTRQPLFSVEKFYNMPIVLNDDFDKLNPTIVSNFTWLPDRNIYGIDDFHVLFTKDSDPIIYFIVLINSQIVVYKSIQFSNAKQERLNMRFVKCNLNINLQKSPGAKEGKDSPQKIVYFDDISDSYGVFITGLYPCFMFFKDDGFIYFHPMTVDGPVDFMAPFSSGVCRKGFVYVNLNHQIRISMLDDTFNYNCEWAVKNIDIYSTPRFLLYHRKTNIIGVVSSKQQDCMKLVRYTFEGDKETVEIPVDDRFVQPQVDIFQIELYTSDTGEKIPNSLHIFDLFDHILCAKEANLLYEGAHSGVKPYFTLGSNVCNGEEVTSRGRIYVMDVIEVVPEVDQPLTKYKLKIEYAEDQKGPITAIHHVNGYLVTAIGQKIYIWQYSDQDLSGVSFIDTTIYIVNISVISNLVLVADVYMSVNLLRFDSDKRVISQVCKDTRDLSIYATGFIVNDDKLAFIATDDKCNLFIYEYLPEAVESVGGTRLVCSSAVNIGLHVTNFVHVQCKRYDSTLVKFVTDSKPSLRHATYYSATDGSIGCILPISEKCYRRLLMLQNILKLHLSNIGNVNHGFYRKVIIPEIQIHRLNFRTIIDVNYLKTYMYMSFSERCEFASRIGTTMSQIIEDLTEIDRFSDHF</sequence>
<name>A0A177B1J8_9BILA</name>
<evidence type="ECO:0000259" key="1">
    <source>
        <dbReference type="Pfam" id="PF03178"/>
    </source>
</evidence>
<dbReference type="InterPro" id="IPR058543">
    <property type="entry name" value="Beta-prop_RSE1/DDB1/CPSF1_2nd"/>
</dbReference>
<gene>
    <name evidence="3" type="ORF">A3Q56_04985</name>
</gene>
<organism evidence="3 4">
    <name type="scientific">Intoshia linei</name>
    <dbReference type="NCBI Taxonomy" id="1819745"/>
    <lineage>
        <taxon>Eukaryota</taxon>
        <taxon>Metazoa</taxon>
        <taxon>Spiralia</taxon>
        <taxon>Lophotrochozoa</taxon>
        <taxon>Mesozoa</taxon>
        <taxon>Orthonectida</taxon>
        <taxon>Rhopaluridae</taxon>
        <taxon>Intoshia</taxon>
    </lineage>
</organism>
<evidence type="ECO:0000313" key="4">
    <source>
        <dbReference type="Proteomes" id="UP000078046"/>
    </source>
</evidence>
<dbReference type="AlphaFoldDB" id="A0A177B1J8"/>
<evidence type="ECO:0000259" key="2">
    <source>
        <dbReference type="Pfam" id="PF23726"/>
    </source>
</evidence>
<evidence type="ECO:0000313" key="3">
    <source>
        <dbReference type="EMBL" id="OAF67314.1"/>
    </source>
</evidence>
<comment type="caution">
    <text evidence="3">The sequence shown here is derived from an EMBL/GenBank/DDBJ whole genome shotgun (WGS) entry which is preliminary data.</text>
</comment>
<feature type="domain" description="RSE1/DDB1/CPSF1 second beta-propeller" evidence="2">
    <location>
        <begin position="1"/>
        <end position="139"/>
    </location>
</feature>
<feature type="domain" description="RSE1/DDB1/CPSF1 second beta-propeller" evidence="2">
    <location>
        <begin position="398"/>
        <end position="520"/>
    </location>
</feature>
<proteinExistence type="predicted"/>
<dbReference type="EMBL" id="LWCA01000694">
    <property type="protein sequence ID" value="OAF67314.1"/>
    <property type="molecule type" value="Genomic_DNA"/>
</dbReference>
<reference evidence="3 4" key="1">
    <citation type="submission" date="2016-04" db="EMBL/GenBank/DDBJ databases">
        <title>The genome of Intoshia linei affirms orthonectids as highly simplified spiralians.</title>
        <authorList>
            <person name="Mikhailov K.V."/>
            <person name="Slusarev G.S."/>
            <person name="Nikitin M.A."/>
            <person name="Logacheva M.D."/>
            <person name="Penin A."/>
            <person name="Aleoshin V."/>
            <person name="Panchin Y.V."/>
        </authorList>
    </citation>
    <scope>NUCLEOTIDE SEQUENCE [LARGE SCALE GENOMIC DNA]</scope>
    <source>
        <strain evidence="3">Intl2013</strain>
        <tissue evidence="3">Whole animal</tissue>
    </source>
</reference>
<feature type="domain" description="RSE1/DDB1/CPSF1 C-terminal" evidence="1">
    <location>
        <begin position="596"/>
        <end position="932"/>
    </location>
</feature>